<dbReference type="PROSITE" id="PS01314">
    <property type="entry name" value="UPF0047"/>
    <property type="match status" value="1"/>
</dbReference>
<dbReference type="PIRSF" id="PIRSF004681">
    <property type="entry name" value="UCP004681"/>
    <property type="match status" value="1"/>
</dbReference>
<proteinExistence type="inferred from homology"/>
<dbReference type="EMBL" id="MWQY01000012">
    <property type="protein sequence ID" value="ORC34686.1"/>
    <property type="molecule type" value="Genomic_DNA"/>
</dbReference>
<dbReference type="Gene3D" id="2.60.120.460">
    <property type="entry name" value="YjbQ-like"/>
    <property type="match status" value="1"/>
</dbReference>
<dbReference type="NCBIfam" id="TIGR00149">
    <property type="entry name" value="TIGR00149_YjbQ"/>
    <property type="match status" value="1"/>
</dbReference>
<gene>
    <name evidence="2" type="ORF">B4O97_12120</name>
</gene>
<organism evidence="2 3">
    <name type="scientific">Marispirochaeta aestuarii</name>
    <dbReference type="NCBI Taxonomy" id="1963862"/>
    <lineage>
        <taxon>Bacteria</taxon>
        <taxon>Pseudomonadati</taxon>
        <taxon>Spirochaetota</taxon>
        <taxon>Spirochaetia</taxon>
        <taxon>Spirochaetales</taxon>
        <taxon>Spirochaetaceae</taxon>
        <taxon>Marispirochaeta</taxon>
    </lineage>
</organism>
<dbReference type="InterPro" id="IPR035917">
    <property type="entry name" value="YjbQ-like_sf"/>
</dbReference>
<comment type="caution">
    <text evidence="2">The sequence shown here is derived from an EMBL/GenBank/DDBJ whole genome shotgun (WGS) entry which is preliminary data.</text>
</comment>
<dbReference type="AlphaFoldDB" id="A0A1Y1RWU2"/>
<dbReference type="STRING" id="1963862.B4O97_12120"/>
<dbReference type="InterPro" id="IPR001602">
    <property type="entry name" value="UPF0047_YjbQ-like"/>
</dbReference>
<dbReference type="PANTHER" id="PTHR30615:SF8">
    <property type="entry name" value="UPF0047 PROTEIN C4A8.02C"/>
    <property type="match status" value="1"/>
</dbReference>
<dbReference type="RefSeq" id="WP_083051151.1">
    <property type="nucleotide sequence ID" value="NZ_CAXXQO010000003.1"/>
</dbReference>
<evidence type="ECO:0000313" key="2">
    <source>
        <dbReference type="EMBL" id="ORC34686.1"/>
    </source>
</evidence>
<keyword evidence="3" id="KW-1185">Reference proteome</keyword>
<evidence type="ECO:0008006" key="4">
    <source>
        <dbReference type="Google" id="ProtNLM"/>
    </source>
</evidence>
<dbReference type="Pfam" id="PF01894">
    <property type="entry name" value="YjbQ"/>
    <property type="match status" value="1"/>
</dbReference>
<dbReference type="OrthoDB" id="9801725at2"/>
<dbReference type="PANTHER" id="PTHR30615">
    <property type="entry name" value="UNCHARACTERIZED PROTEIN YJBQ-RELATED"/>
    <property type="match status" value="1"/>
</dbReference>
<sequence length="134" mass="14726">MSFINFKIKTTGQTVFMDISSQVKRIVADAGLREGICLVYIPHTTCGVTINEAADPDVQRDMLMELNRIVPFQDGYAHAEGNSAAHIKTSMMGPSVSIPVHDGRLTLGTWQGIYLTEFDGPRNRSVFVQLIPSA</sequence>
<dbReference type="Proteomes" id="UP000192343">
    <property type="component" value="Unassembled WGS sequence"/>
</dbReference>
<accession>A0A1Y1RWU2</accession>
<comment type="similarity">
    <text evidence="1">Belongs to the UPF0047 family.</text>
</comment>
<protein>
    <recommendedName>
        <fullName evidence="4">Secondary thiamine-phosphate synthase enzyme</fullName>
    </recommendedName>
</protein>
<evidence type="ECO:0000313" key="3">
    <source>
        <dbReference type="Proteomes" id="UP000192343"/>
    </source>
</evidence>
<reference evidence="2 3" key="1">
    <citation type="submission" date="2017-03" db="EMBL/GenBank/DDBJ databases">
        <title>Draft Genome sequence of Marispirochaeta sp. strain JC444.</title>
        <authorList>
            <person name="Shivani Y."/>
            <person name="Subhash Y."/>
            <person name="Sasikala C."/>
            <person name="Ramana C."/>
        </authorList>
    </citation>
    <scope>NUCLEOTIDE SEQUENCE [LARGE SCALE GENOMIC DNA]</scope>
    <source>
        <strain evidence="2 3">JC444</strain>
    </source>
</reference>
<evidence type="ECO:0000256" key="1">
    <source>
        <dbReference type="ARBA" id="ARBA00005534"/>
    </source>
</evidence>
<dbReference type="SUPFAM" id="SSF111038">
    <property type="entry name" value="YjbQ-like"/>
    <property type="match status" value="1"/>
</dbReference>
<name>A0A1Y1RWU2_9SPIO</name>